<dbReference type="OrthoDB" id="4569917at2"/>
<dbReference type="RefSeq" id="WP_141966910.1">
    <property type="nucleotide sequence ID" value="NZ_VFPO01000001.1"/>
</dbReference>
<keyword evidence="1" id="KW-1133">Transmembrane helix</keyword>
<dbReference type="EMBL" id="VFPO01000001">
    <property type="protein sequence ID" value="TQM67833.1"/>
    <property type="molecule type" value="Genomic_DNA"/>
</dbReference>
<accession>A0A543IB69</accession>
<keyword evidence="1" id="KW-0472">Membrane</keyword>
<keyword evidence="1" id="KW-0812">Transmembrane</keyword>
<evidence type="ECO:0000313" key="3">
    <source>
        <dbReference type="Proteomes" id="UP000316706"/>
    </source>
</evidence>
<evidence type="ECO:0000313" key="2">
    <source>
        <dbReference type="EMBL" id="TQM67833.1"/>
    </source>
</evidence>
<feature type="transmembrane region" description="Helical" evidence="1">
    <location>
        <begin position="65"/>
        <end position="84"/>
    </location>
</feature>
<feature type="transmembrane region" description="Helical" evidence="1">
    <location>
        <begin position="96"/>
        <end position="117"/>
    </location>
</feature>
<reference evidence="2 3" key="1">
    <citation type="submission" date="2019-06" db="EMBL/GenBank/DDBJ databases">
        <title>Sequencing the genomes of 1000 actinobacteria strains.</title>
        <authorList>
            <person name="Klenk H.-P."/>
        </authorList>
    </citation>
    <scope>NUCLEOTIDE SEQUENCE [LARGE SCALE GENOMIC DNA]</scope>
    <source>
        <strain evidence="2 3">DSM 45043</strain>
    </source>
</reference>
<dbReference type="Proteomes" id="UP000316706">
    <property type="component" value="Unassembled WGS sequence"/>
</dbReference>
<gene>
    <name evidence="2" type="ORF">FHX41_1454</name>
</gene>
<organism evidence="2 3">
    <name type="scientific">Actinomadura hallensis</name>
    <dbReference type="NCBI Taxonomy" id="337895"/>
    <lineage>
        <taxon>Bacteria</taxon>
        <taxon>Bacillati</taxon>
        <taxon>Actinomycetota</taxon>
        <taxon>Actinomycetes</taxon>
        <taxon>Streptosporangiales</taxon>
        <taxon>Thermomonosporaceae</taxon>
        <taxon>Actinomadura</taxon>
    </lineage>
</organism>
<feature type="transmembrane region" description="Helical" evidence="1">
    <location>
        <begin position="123"/>
        <end position="146"/>
    </location>
</feature>
<protein>
    <recommendedName>
        <fullName evidence="4">DUF1440 domain-containing protein</fullName>
    </recommendedName>
</protein>
<comment type="caution">
    <text evidence="2">The sequence shown here is derived from an EMBL/GenBank/DDBJ whole genome shotgun (WGS) entry which is preliminary data.</text>
</comment>
<proteinExistence type="predicted"/>
<evidence type="ECO:0000256" key="1">
    <source>
        <dbReference type="SAM" id="Phobius"/>
    </source>
</evidence>
<dbReference type="AlphaFoldDB" id="A0A543IB69"/>
<evidence type="ECO:0008006" key="4">
    <source>
        <dbReference type="Google" id="ProtNLM"/>
    </source>
</evidence>
<keyword evidence="3" id="KW-1185">Reference proteome</keyword>
<sequence>MGTLTKAMIAGAAGTTALNATTYLDMAVRARGGSSTPEDTVQKLADGAHIDLGEDEKAQNRKQGIGALMGYGTGIGAALCYAALTRRRGGPSWPVGILTLGTLALLGSNVPMTALGVTDPREWSAAGWISDIVPHMIYGAATYAAFDQLR</sequence>
<name>A0A543IB69_9ACTN</name>